<feature type="signal peptide" evidence="1">
    <location>
        <begin position="1"/>
        <end position="27"/>
    </location>
</feature>
<evidence type="ECO:0000259" key="2">
    <source>
        <dbReference type="PROSITE" id="PS51782"/>
    </source>
</evidence>
<evidence type="ECO:0000313" key="4">
    <source>
        <dbReference type="Proteomes" id="UP000300879"/>
    </source>
</evidence>
<dbReference type="EMBL" id="CP040396">
    <property type="protein sequence ID" value="QCT02752.1"/>
    <property type="molecule type" value="Genomic_DNA"/>
</dbReference>
<evidence type="ECO:0000256" key="1">
    <source>
        <dbReference type="SAM" id="SignalP"/>
    </source>
</evidence>
<gene>
    <name evidence="3" type="ORF">E6C60_2037</name>
</gene>
<evidence type="ECO:0000313" key="3">
    <source>
        <dbReference type="EMBL" id="QCT02752.1"/>
    </source>
</evidence>
<dbReference type="Gene3D" id="3.10.350.10">
    <property type="entry name" value="LysM domain"/>
    <property type="match status" value="1"/>
</dbReference>
<feature type="domain" description="LysM" evidence="2">
    <location>
        <begin position="37"/>
        <end position="87"/>
    </location>
</feature>
<reference evidence="3 4" key="1">
    <citation type="submission" date="2019-05" db="EMBL/GenBank/DDBJ databases">
        <authorList>
            <person name="Chen C."/>
        </authorList>
    </citation>
    <scope>NUCLEOTIDE SEQUENCE [LARGE SCALE GENOMIC DNA]</scope>
    <source>
        <strain evidence="3 4">HB172198</strain>
    </source>
</reference>
<name>A0A4P8XJD5_9BACL</name>
<dbReference type="RefSeq" id="WP_217496401.1">
    <property type="nucleotide sequence ID" value="NZ_CP040396.1"/>
</dbReference>
<feature type="chain" id="PRO_5020687457" evidence="1">
    <location>
        <begin position="28"/>
        <end position="90"/>
    </location>
</feature>
<protein>
    <submittedName>
        <fullName evidence="3">Peptidoglycan-binding lysin domain protein</fullName>
    </submittedName>
</protein>
<dbReference type="SMART" id="SM00257">
    <property type="entry name" value="LysM"/>
    <property type="match status" value="1"/>
</dbReference>
<proteinExistence type="predicted"/>
<dbReference type="Pfam" id="PF01476">
    <property type="entry name" value="LysM"/>
    <property type="match status" value="1"/>
</dbReference>
<keyword evidence="4" id="KW-1185">Reference proteome</keyword>
<dbReference type="CDD" id="cd00118">
    <property type="entry name" value="LysM"/>
    <property type="match status" value="1"/>
</dbReference>
<accession>A0A4P8XJD5</accession>
<organism evidence="3 4">
    <name type="scientific">Paenibacillus algicola</name>
    <dbReference type="NCBI Taxonomy" id="2565926"/>
    <lineage>
        <taxon>Bacteria</taxon>
        <taxon>Bacillati</taxon>
        <taxon>Bacillota</taxon>
        <taxon>Bacilli</taxon>
        <taxon>Bacillales</taxon>
        <taxon>Paenibacillaceae</taxon>
        <taxon>Paenibacillus</taxon>
    </lineage>
</organism>
<sequence>MSLNRKKLLGILFVFFLGFSSALTVFANGVEEPAEVREIVVQSGDTLWSIAASHKPDSMDIRDYIHTVAKFNGLNSHDIKFGEVLSLPLY</sequence>
<keyword evidence="1" id="KW-0732">Signal</keyword>
<dbReference type="Proteomes" id="UP000300879">
    <property type="component" value="Chromosome"/>
</dbReference>
<dbReference type="SUPFAM" id="SSF54106">
    <property type="entry name" value="LysM domain"/>
    <property type="match status" value="1"/>
</dbReference>
<dbReference type="AlphaFoldDB" id="A0A4P8XJD5"/>
<dbReference type="InterPro" id="IPR036779">
    <property type="entry name" value="LysM_dom_sf"/>
</dbReference>
<dbReference type="PROSITE" id="PS51782">
    <property type="entry name" value="LYSM"/>
    <property type="match status" value="1"/>
</dbReference>
<dbReference type="KEGG" id="palo:E6C60_2037"/>
<dbReference type="InterPro" id="IPR018392">
    <property type="entry name" value="LysM"/>
</dbReference>